<evidence type="ECO:0000313" key="3">
    <source>
        <dbReference type="Proteomes" id="UP000253729"/>
    </source>
</evidence>
<sequence>MGTTPTYRSIGMDALTGAISGFVGGDVGMNVPASWGANPVSAIATEIALTLTVDTIVPDPTSSLSSMSDNSFSAASLASGGSTANASATTIPGRISDWPREKLRQRGSATKKQPQVQQQQQQLRTGTGNDTGIWIARATSRETATTEDISLNSFGGSFDGSQFTLQLSPDHRVSFNMDAKAVQVPIWDGSGSRLLSAVATLGRP</sequence>
<proteinExistence type="predicted"/>
<dbReference type="RefSeq" id="XP_026630665.1">
    <property type="nucleotide sequence ID" value="XM_026770636.1"/>
</dbReference>
<protein>
    <submittedName>
        <fullName evidence="2">Uncharacterized protein</fullName>
    </submittedName>
</protein>
<dbReference type="AlphaFoldDB" id="A0A3F3QEI3"/>
<dbReference type="GeneID" id="38138992"/>
<feature type="region of interest" description="Disordered" evidence="1">
    <location>
        <begin position="75"/>
        <end position="132"/>
    </location>
</feature>
<dbReference type="Proteomes" id="UP000253729">
    <property type="component" value="Unassembled WGS sequence"/>
</dbReference>
<accession>A0A3F3QEI3</accession>
<evidence type="ECO:0000313" key="2">
    <source>
        <dbReference type="EMBL" id="RDH37643.1"/>
    </source>
</evidence>
<keyword evidence="3" id="KW-1185">Reference proteome</keyword>
<feature type="compositionally biased region" description="Low complexity" evidence="1">
    <location>
        <begin position="75"/>
        <end position="89"/>
    </location>
</feature>
<evidence type="ECO:0000256" key="1">
    <source>
        <dbReference type="SAM" id="MobiDB-lite"/>
    </source>
</evidence>
<dbReference type="STRING" id="1341132.A0A3F3QEI3"/>
<organism evidence="2 3">
    <name type="scientific">Aspergillus welwitschiae</name>
    <dbReference type="NCBI Taxonomy" id="1341132"/>
    <lineage>
        <taxon>Eukaryota</taxon>
        <taxon>Fungi</taxon>
        <taxon>Dikarya</taxon>
        <taxon>Ascomycota</taxon>
        <taxon>Pezizomycotina</taxon>
        <taxon>Eurotiomycetes</taxon>
        <taxon>Eurotiomycetidae</taxon>
        <taxon>Eurotiales</taxon>
        <taxon>Aspergillaceae</taxon>
        <taxon>Aspergillus</taxon>
        <taxon>Aspergillus subgen. Circumdati</taxon>
    </lineage>
</organism>
<feature type="compositionally biased region" description="Low complexity" evidence="1">
    <location>
        <begin position="113"/>
        <end position="122"/>
    </location>
</feature>
<reference evidence="2 3" key="1">
    <citation type="submission" date="2018-07" db="EMBL/GenBank/DDBJ databases">
        <title>The genomes of Aspergillus section Nigri reveals drivers in fungal speciation.</title>
        <authorList>
            <consortium name="DOE Joint Genome Institute"/>
            <person name="Vesth T.C."/>
            <person name="Nybo J."/>
            <person name="Theobald S."/>
            <person name="Brandl J."/>
            <person name="Frisvad J.C."/>
            <person name="Nielsen K.F."/>
            <person name="Lyhne E.K."/>
            <person name="Kogle M.E."/>
            <person name="Kuo A."/>
            <person name="Riley R."/>
            <person name="Clum A."/>
            <person name="Nolan M."/>
            <person name="Lipzen A."/>
            <person name="Salamov A."/>
            <person name="Henrissat B."/>
            <person name="Wiebenga A."/>
            <person name="De vries R.P."/>
            <person name="Grigoriev I.V."/>
            <person name="Mortensen U.H."/>
            <person name="Andersen M.R."/>
            <person name="Baker S.E."/>
        </authorList>
    </citation>
    <scope>NUCLEOTIDE SEQUENCE [LARGE SCALE GENOMIC DNA]</scope>
    <source>
        <strain evidence="2 3">CBS 139.54b</strain>
    </source>
</reference>
<dbReference type="EMBL" id="KZ852035">
    <property type="protein sequence ID" value="RDH37643.1"/>
    <property type="molecule type" value="Genomic_DNA"/>
</dbReference>
<name>A0A3F3QEI3_9EURO</name>
<gene>
    <name evidence="2" type="ORF">BDQ94DRAFT_166803</name>
</gene>